<dbReference type="EMBL" id="KI660354">
    <property type="protein sequence ID" value="ETN74546.1"/>
    <property type="molecule type" value="Genomic_DNA"/>
</dbReference>
<dbReference type="OrthoDB" id="5859291at2759"/>
<dbReference type="InterPro" id="IPR032675">
    <property type="entry name" value="LRR_dom_sf"/>
</dbReference>
<reference evidence="1" key="1">
    <citation type="submission" date="2013-04" db="EMBL/GenBank/DDBJ databases">
        <title>Draft genome of the hookworm Necator americanus.</title>
        <authorList>
            <person name="Mitreva M."/>
        </authorList>
    </citation>
    <scope>NUCLEOTIDE SEQUENCE</scope>
</reference>
<dbReference type="Proteomes" id="UP000053676">
    <property type="component" value="Unassembled WGS sequence"/>
</dbReference>
<evidence type="ECO:0000313" key="1">
    <source>
        <dbReference type="EMBL" id="ETN74546.1"/>
    </source>
</evidence>
<organism evidence="1 2">
    <name type="scientific">Necator americanus</name>
    <name type="common">Human hookworm</name>
    <dbReference type="NCBI Taxonomy" id="51031"/>
    <lineage>
        <taxon>Eukaryota</taxon>
        <taxon>Metazoa</taxon>
        <taxon>Ecdysozoa</taxon>
        <taxon>Nematoda</taxon>
        <taxon>Chromadorea</taxon>
        <taxon>Rhabditida</taxon>
        <taxon>Rhabditina</taxon>
        <taxon>Rhabditomorpha</taxon>
        <taxon>Strongyloidea</taxon>
        <taxon>Ancylostomatidae</taxon>
        <taxon>Bunostominae</taxon>
        <taxon>Necator</taxon>
    </lineage>
</organism>
<proteinExistence type="predicted"/>
<name>W2SZV4_NECAM</name>
<accession>W2SZV4</accession>
<dbReference type="Gene3D" id="3.80.10.10">
    <property type="entry name" value="Ribonuclease Inhibitor"/>
    <property type="match status" value="1"/>
</dbReference>
<sequence length="80" mass="9253">MVKAVGSHLSYLEINGCRRITEFGLIHLERCSGLKSLLLCNLRRVHNHDKLLDNNDNLSSFNVDEYGYKLPLYDSYIHIC</sequence>
<protein>
    <submittedName>
        <fullName evidence="1">Uncharacterized protein</fullName>
    </submittedName>
</protein>
<dbReference type="AlphaFoldDB" id="W2SZV4"/>
<keyword evidence="2" id="KW-1185">Reference proteome</keyword>
<dbReference type="SUPFAM" id="SSF52047">
    <property type="entry name" value="RNI-like"/>
    <property type="match status" value="1"/>
</dbReference>
<evidence type="ECO:0000313" key="2">
    <source>
        <dbReference type="Proteomes" id="UP000053676"/>
    </source>
</evidence>
<dbReference type="STRING" id="51031.W2SZV4"/>
<gene>
    <name evidence="1" type="ORF">NECAME_12926</name>
</gene>
<dbReference type="KEGG" id="nai:NECAME_12926"/>